<dbReference type="InterPro" id="IPR036116">
    <property type="entry name" value="FN3_sf"/>
</dbReference>
<proteinExistence type="predicted"/>
<reference evidence="4" key="1">
    <citation type="submission" date="2023-03" db="EMBL/GenBank/DDBJ databases">
        <title>Edaphobacter sp.</title>
        <authorList>
            <person name="Huber K.J."/>
            <person name="Papendorf J."/>
            <person name="Pilke C."/>
            <person name="Bunk B."/>
            <person name="Sproeer C."/>
            <person name="Pester M."/>
        </authorList>
    </citation>
    <scope>NUCLEOTIDE SEQUENCE</scope>
    <source>
        <strain evidence="4">DSM 110680</strain>
    </source>
</reference>
<sequence length="362" mass="38070">MERKGWAAMAVMLCALLSGCGTPGAPQPPSLNLADPVMDLAANRTGNEVALTWTMPKRNTDKTSIKTDVAARICRREGSGACDPVGSEVMVAPGKAGSFTETLPSPLAMGSARPVAYFVELRNRRGRSAGLSNAATVLAGEAPRAVEGLKAEVRKQGVVLSWSTDGKQGQNYAVRLERTLTSPSADKPQRGPFAAPSEAAKETLLVEEGAEQGRAFDKSAHLGESYVYRAQRVSRVTVDGKTLELAGAFSAAVEVEAKDVFPPSVPTGLAAVATAGANGEAAAIDLSWQPDADGDLAGYVVYRREGEGEWGRISASTPTIEPAFHDAQVQAGRTYHYAVSALSKSGHESDRSDEAQETVPKQ</sequence>
<feature type="compositionally biased region" description="Basic and acidic residues" evidence="1">
    <location>
        <begin position="345"/>
        <end position="354"/>
    </location>
</feature>
<dbReference type="AlphaFoldDB" id="A0AAU7DIH0"/>
<dbReference type="RefSeq" id="WP_348262367.1">
    <property type="nucleotide sequence ID" value="NZ_CP121196.1"/>
</dbReference>
<dbReference type="CDD" id="cd00063">
    <property type="entry name" value="FN3"/>
    <property type="match status" value="1"/>
</dbReference>
<organism evidence="4">
    <name type="scientific">Telmatobacter sp. DSM 110680</name>
    <dbReference type="NCBI Taxonomy" id="3036704"/>
    <lineage>
        <taxon>Bacteria</taxon>
        <taxon>Pseudomonadati</taxon>
        <taxon>Acidobacteriota</taxon>
        <taxon>Terriglobia</taxon>
        <taxon>Terriglobales</taxon>
        <taxon>Acidobacteriaceae</taxon>
        <taxon>Telmatobacter</taxon>
    </lineage>
</organism>
<protein>
    <submittedName>
        <fullName evidence="4">Fibronectin type III domain-containing protein</fullName>
    </submittedName>
</protein>
<gene>
    <name evidence="4" type="ORF">P8935_21535</name>
</gene>
<evidence type="ECO:0000313" key="4">
    <source>
        <dbReference type="EMBL" id="XBH17136.1"/>
    </source>
</evidence>
<feature type="domain" description="Fibronectin type-III" evidence="3">
    <location>
        <begin position="262"/>
        <end position="362"/>
    </location>
</feature>
<evidence type="ECO:0000259" key="3">
    <source>
        <dbReference type="PROSITE" id="PS50853"/>
    </source>
</evidence>
<feature type="region of interest" description="Disordered" evidence="1">
    <location>
        <begin position="342"/>
        <end position="362"/>
    </location>
</feature>
<dbReference type="PROSITE" id="PS51257">
    <property type="entry name" value="PROKAR_LIPOPROTEIN"/>
    <property type="match status" value="1"/>
</dbReference>
<evidence type="ECO:0000256" key="2">
    <source>
        <dbReference type="SAM" id="SignalP"/>
    </source>
</evidence>
<dbReference type="Gene3D" id="2.60.40.10">
    <property type="entry name" value="Immunoglobulins"/>
    <property type="match status" value="1"/>
</dbReference>
<dbReference type="SUPFAM" id="SSF49265">
    <property type="entry name" value="Fibronectin type III"/>
    <property type="match status" value="1"/>
</dbReference>
<dbReference type="InterPro" id="IPR013783">
    <property type="entry name" value="Ig-like_fold"/>
</dbReference>
<accession>A0AAU7DIH0</accession>
<feature type="chain" id="PRO_5043403128" evidence="2">
    <location>
        <begin position="26"/>
        <end position="362"/>
    </location>
</feature>
<keyword evidence="2" id="KW-0732">Signal</keyword>
<feature type="signal peptide" evidence="2">
    <location>
        <begin position="1"/>
        <end position="25"/>
    </location>
</feature>
<dbReference type="EMBL" id="CP121196">
    <property type="protein sequence ID" value="XBH17136.1"/>
    <property type="molecule type" value="Genomic_DNA"/>
</dbReference>
<evidence type="ECO:0000256" key="1">
    <source>
        <dbReference type="SAM" id="MobiDB-lite"/>
    </source>
</evidence>
<name>A0AAU7DIH0_9BACT</name>
<dbReference type="PROSITE" id="PS50853">
    <property type="entry name" value="FN3"/>
    <property type="match status" value="1"/>
</dbReference>
<dbReference type="InterPro" id="IPR003961">
    <property type="entry name" value="FN3_dom"/>
</dbReference>